<proteinExistence type="predicted"/>
<name>A0A4D6HRY0_9EURY</name>
<dbReference type="GeneID" id="39852395"/>
<accession>A0A4D6HRY0</accession>
<sequence length="143" mass="15148">MAQLHNYGEEFILKEAFGSGSGATTFSVGLYDYTGNVLSDSDDVSAITSEPSGSGYARQSATRDSNFTFSLSGGDWQTVIDDLVYDTDDSTESVDGYFVTATFTADGDGSATEHLLFSGQLDQTYDLGSVTTFTMQGSGISLD</sequence>
<evidence type="ECO:0000313" key="1">
    <source>
        <dbReference type="EMBL" id="QCC55497.1"/>
    </source>
</evidence>
<gene>
    <name evidence="1" type="ORF">DV706_14080</name>
</gene>
<dbReference type="AlphaFoldDB" id="A0A4D6HRY0"/>
<protein>
    <submittedName>
        <fullName evidence="1">Uncharacterized protein</fullName>
    </submittedName>
</protein>
<reference evidence="1 2" key="1">
    <citation type="journal article" date="2019" name="Nat. Commun.">
        <title>A new type of DNA phosphorothioation-based antiviral system in archaea.</title>
        <authorList>
            <person name="Xiong L."/>
            <person name="Liu S."/>
            <person name="Chen S."/>
            <person name="Xiao Y."/>
            <person name="Zhu B."/>
            <person name="Gao Y."/>
            <person name="Zhang Y."/>
            <person name="Chen B."/>
            <person name="Luo J."/>
            <person name="Deng Z."/>
            <person name="Chen X."/>
            <person name="Wang L."/>
            <person name="Chen S."/>
        </authorList>
    </citation>
    <scope>NUCLEOTIDE SEQUENCE [LARGE SCALE GENOMIC DNA]</scope>
    <source>
        <strain evidence="1 2">JCM 10635</strain>
    </source>
</reference>
<evidence type="ECO:0000313" key="2">
    <source>
        <dbReference type="Proteomes" id="UP000296822"/>
    </source>
</evidence>
<organism evidence="1 2">
    <name type="scientific">Natronorubrum bangense</name>
    <dbReference type="NCBI Taxonomy" id="61858"/>
    <lineage>
        <taxon>Archaea</taxon>
        <taxon>Methanobacteriati</taxon>
        <taxon>Methanobacteriota</taxon>
        <taxon>Stenosarchaea group</taxon>
        <taxon>Halobacteria</taxon>
        <taxon>Halobacteriales</taxon>
        <taxon>Natrialbaceae</taxon>
        <taxon>Natronorubrum</taxon>
    </lineage>
</organism>
<dbReference type="Proteomes" id="UP000296822">
    <property type="component" value="Chromosome"/>
</dbReference>
<dbReference type="KEGG" id="nbg:DV706_14080"/>
<dbReference type="EMBL" id="CP031305">
    <property type="protein sequence ID" value="QCC55497.1"/>
    <property type="molecule type" value="Genomic_DNA"/>
</dbReference>
<dbReference type="RefSeq" id="WP_006065704.1">
    <property type="nucleotide sequence ID" value="NZ_CP031305.1"/>
</dbReference>